<feature type="transmembrane region" description="Helical" evidence="6">
    <location>
        <begin position="90"/>
        <end position="108"/>
    </location>
</feature>
<keyword evidence="9" id="KW-1185">Reference proteome</keyword>
<dbReference type="PANTHER" id="PTHR43341:SF9">
    <property type="entry name" value="DICARBOXYLIC AMINO ACID PERMEASE"/>
    <property type="match status" value="1"/>
</dbReference>
<feature type="region of interest" description="Disordered" evidence="5">
    <location>
        <begin position="517"/>
        <end position="560"/>
    </location>
</feature>
<gene>
    <name evidence="8" type="ORF">BU26DRAFT_85854</name>
</gene>
<dbReference type="InterPro" id="IPR050524">
    <property type="entry name" value="APC_YAT"/>
</dbReference>
<dbReference type="PANTHER" id="PTHR43341">
    <property type="entry name" value="AMINO ACID PERMEASE"/>
    <property type="match status" value="1"/>
</dbReference>
<dbReference type="GeneID" id="54589745"/>
<dbReference type="RefSeq" id="XP_033679767.1">
    <property type="nucleotide sequence ID" value="XM_033836415.1"/>
</dbReference>
<dbReference type="EMBL" id="ML987202">
    <property type="protein sequence ID" value="KAF2244763.1"/>
    <property type="molecule type" value="Genomic_DNA"/>
</dbReference>
<evidence type="ECO:0000256" key="1">
    <source>
        <dbReference type="ARBA" id="ARBA00004141"/>
    </source>
</evidence>
<evidence type="ECO:0000256" key="2">
    <source>
        <dbReference type="ARBA" id="ARBA00022692"/>
    </source>
</evidence>
<feature type="transmembrane region" description="Helical" evidence="6">
    <location>
        <begin position="12"/>
        <end position="32"/>
    </location>
</feature>
<feature type="transmembrane region" description="Helical" evidence="6">
    <location>
        <begin position="38"/>
        <end position="61"/>
    </location>
</feature>
<accession>A0A6A6I5C3</accession>
<evidence type="ECO:0000313" key="9">
    <source>
        <dbReference type="Proteomes" id="UP000800094"/>
    </source>
</evidence>
<feature type="transmembrane region" description="Helical" evidence="6">
    <location>
        <begin position="395"/>
        <end position="416"/>
    </location>
</feature>
<name>A0A6A6I5C3_9PLEO</name>
<keyword evidence="3 6" id="KW-1133">Transmembrane helix</keyword>
<feature type="transmembrane region" description="Helical" evidence="6">
    <location>
        <begin position="128"/>
        <end position="150"/>
    </location>
</feature>
<evidence type="ECO:0000256" key="3">
    <source>
        <dbReference type="ARBA" id="ARBA00022989"/>
    </source>
</evidence>
<feature type="transmembrane region" description="Helical" evidence="6">
    <location>
        <begin position="363"/>
        <end position="383"/>
    </location>
</feature>
<evidence type="ECO:0000256" key="4">
    <source>
        <dbReference type="ARBA" id="ARBA00023136"/>
    </source>
</evidence>
<keyword evidence="4 6" id="KW-0472">Membrane</keyword>
<feature type="transmembrane region" description="Helical" evidence="6">
    <location>
        <begin position="455"/>
        <end position="476"/>
    </location>
</feature>
<evidence type="ECO:0000256" key="6">
    <source>
        <dbReference type="SAM" id="Phobius"/>
    </source>
</evidence>
<proteinExistence type="predicted"/>
<feature type="domain" description="Amino acid permease/ SLC12A" evidence="7">
    <location>
        <begin position="18"/>
        <end position="419"/>
    </location>
</feature>
<dbReference type="AlphaFoldDB" id="A0A6A6I5C3"/>
<dbReference type="GO" id="GO:0015171">
    <property type="term" value="F:amino acid transmembrane transporter activity"/>
    <property type="evidence" value="ECO:0007669"/>
    <property type="project" value="TreeGrafter"/>
</dbReference>
<feature type="transmembrane region" description="Helical" evidence="6">
    <location>
        <begin position="203"/>
        <end position="230"/>
    </location>
</feature>
<keyword evidence="2 6" id="KW-0812">Transmembrane</keyword>
<evidence type="ECO:0000256" key="5">
    <source>
        <dbReference type="SAM" id="MobiDB-lite"/>
    </source>
</evidence>
<protein>
    <submittedName>
        <fullName evidence="8">Amino acid transporter</fullName>
    </submittedName>
</protein>
<evidence type="ECO:0000259" key="7">
    <source>
        <dbReference type="Pfam" id="PF00324"/>
    </source>
</evidence>
<feature type="transmembrane region" description="Helical" evidence="6">
    <location>
        <begin position="242"/>
        <end position="264"/>
    </location>
</feature>
<dbReference type="Proteomes" id="UP000800094">
    <property type="component" value="Unassembled WGS sequence"/>
</dbReference>
<comment type="subcellular location">
    <subcellularLocation>
        <location evidence="1">Membrane</location>
        <topology evidence="1">Multi-pass membrane protein</topology>
    </subcellularLocation>
</comment>
<feature type="compositionally biased region" description="Basic and acidic residues" evidence="5">
    <location>
        <begin position="517"/>
        <end position="527"/>
    </location>
</feature>
<dbReference type="Gene3D" id="1.20.1740.10">
    <property type="entry name" value="Amino acid/polyamine transporter I"/>
    <property type="match status" value="1"/>
</dbReference>
<dbReference type="InterPro" id="IPR004841">
    <property type="entry name" value="AA-permease/SLC12A_dom"/>
</dbReference>
<sequence length="560" mass="61159">MTERRHRDLKQNLRGWQILFVVITAVIGAGIFSNGGSAIEIAGPGGALLSLVIMGVIAICVSEGLSELTQLFPAPNAIVEYVRAFIDEDLGWVIGIAYWFTYSSIFAAQNLTAANLAVYWGLTRVWQIIIFYFVTPGIMVGINLVGVGTFGWIEAVGGCLKIALVIGTTIVLYVMAADMGYWSKDGPIQDGFVYNPQFISNEYRALCYVIPIVAFGFLGIETVAVTAFEARSSKSLRFPSQIIAYLTLALYFLCMLGQCLNISYTSDHLPPIYGGIGDSATNTNEPVNPASDSAAVVALWDWGKKGLAGFLNGATIFSVLSASNTSLYVASRTLYGLALDVPTTSWLGRHLHSFSLVVPQTGVPARALIFSALAFIWLPFLNLRKGYAVQYLITIIRISSSVSCLICWAALSLAYLRYYLWLKKCDEHLADDYEQFKRGVKTYKPFTLLSFAQPLPAITAVAGCLVVLAFCSATWWDTPVTFSKVAIGYAAWVRTSSDFAVLSQTLDRLKWYKPDEVSPQENHEEATRVLSPPLASPFPEMSEERLSPKTGAVVTGFGPG</sequence>
<dbReference type="Pfam" id="PF00324">
    <property type="entry name" value="AA_permease"/>
    <property type="match status" value="1"/>
</dbReference>
<feature type="transmembrane region" description="Helical" evidence="6">
    <location>
        <begin position="162"/>
        <end position="183"/>
    </location>
</feature>
<dbReference type="GO" id="GO:0016020">
    <property type="term" value="C:membrane"/>
    <property type="evidence" value="ECO:0007669"/>
    <property type="project" value="UniProtKB-SubCell"/>
</dbReference>
<organism evidence="8 9">
    <name type="scientific">Trematosphaeria pertusa</name>
    <dbReference type="NCBI Taxonomy" id="390896"/>
    <lineage>
        <taxon>Eukaryota</taxon>
        <taxon>Fungi</taxon>
        <taxon>Dikarya</taxon>
        <taxon>Ascomycota</taxon>
        <taxon>Pezizomycotina</taxon>
        <taxon>Dothideomycetes</taxon>
        <taxon>Pleosporomycetidae</taxon>
        <taxon>Pleosporales</taxon>
        <taxon>Massarineae</taxon>
        <taxon>Trematosphaeriaceae</taxon>
        <taxon>Trematosphaeria</taxon>
    </lineage>
</organism>
<evidence type="ECO:0000313" key="8">
    <source>
        <dbReference type="EMBL" id="KAF2244763.1"/>
    </source>
</evidence>
<dbReference type="OrthoDB" id="3900342at2759"/>
<reference evidence="8" key="1">
    <citation type="journal article" date="2020" name="Stud. Mycol.">
        <title>101 Dothideomycetes genomes: a test case for predicting lifestyles and emergence of pathogens.</title>
        <authorList>
            <person name="Haridas S."/>
            <person name="Albert R."/>
            <person name="Binder M."/>
            <person name="Bloem J."/>
            <person name="Labutti K."/>
            <person name="Salamov A."/>
            <person name="Andreopoulos B."/>
            <person name="Baker S."/>
            <person name="Barry K."/>
            <person name="Bills G."/>
            <person name="Bluhm B."/>
            <person name="Cannon C."/>
            <person name="Castanera R."/>
            <person name="Culley D."/>
            <person name="Daum C."/>
            <person name="Ezra D."/>
            <person name="Gonzalez J."/>
            <person name="Henrissat B."/>
            <person name="Kuo A."/>
            <person name="Liang C."/>
            <person name="Lipzen A."/>
            <person name="Lutzoni F."/>
            <person name="Magnuson J."/>
            <person name="Mondo S."/>
            <person name="Nolan M."/>
            <person name="Ohm R."/>
            <person name="Pangilinan J."/>
            <person name="Park H.-J."/>
            <person name="Ramirez L."/>
            <person name="Alfaro M."/>
            <person name="Sun H."/>
            <person name="Tritt A."/>
            <person name="Yoshinaga Y."/>
            <person name="Zwiers L.-H."/>
            <person name="Turgeon B."/>
            <person name="Goodwin S."/>
            <person name="Spatafora J."/>
            <person name="Crous P."/>
            <person name="Grigoriev I."/>
        </authorList>
    </citation>
    <scope>NUCLEOTIDE SEQUENCE</scope>
    <source>
        <strain evidence="8">CBS 122368</strain>
    </source>
</reference>